<sequence length="126" mass="13288">MSSSADLTDTEPGFHPDASKAAIGWLNAATSRPSSRFSRTSSTRSCPQDTPTTTEHNPSTTPTAITARAGPGRDDHTTAAPANANTRHPDTNPTRENHSIRRYPTHSTPSTAAHTTSGSSHGRTDP</sequence>
<dbReference type="Proteomes" id="UP000682416">
    <property type="component" value="Chromosome"/>
</dbReference>
<evidence type="ECO:0000256" key="1">
    <source>
        <dbReference type="SAM" id="MobiDB-lite"/>
    </source>
</evidence>
<proteinExistence type="predicted"/>
<dbReference type="EMBL" id="CP074402">
    <property type="protein sequence ID" value="QVJ00084.1"/>
    <property type="molecule type" value="Genomic_DNA"/>
</dbReference>
<protein>
    <submittedName>
        <fullName evidence="2">Uncharacterized protein</fullName>
    </submittedName>
</protein>
<feature type="region of interest" description="Disordered" evidence="1">
    <location>
        <begin position="30"/>
        <end position="126"/>
    </location>
</feature>
<accession>A0A975L557</accession>
<dbReference type="KEGG" id="nec:KGD82_14220"/>
<reference evidence="2" key="1">
    <citation type="submission" date="2021-05" db="EMBL/GenBank/DDBJ databases">
        <authorList>
            <person name="Kaiqin L."/>
            <person name="Jian G."/>
        </authorList>
    </citation>
    <scope>NUCLEOTIDE SEQUENCE</scope>
    <source>
        <strain evidence="2">HDS5</strain>
    </source>
</reference>
<feature type="compositionally biased region" description="Basic and acidic residues" evidence="1">
    <location>
        <begin position="87"/>
        <end position="99"/>
    </location>
</feature>
<feature type="compositionally biased region" description="Low complexity" evidence="1">
    <location>
        <begin position="105"/>
        <end position="126"/>
    </location>
</feature>
<name>A0A975L557_9ACTN</name>
<evidence type="ECO:0000313" key="3">
    <source>
        <dbReference type="Proteomes" id="UP000682416"/>
    </source>
</evidence>
<gene>
    <name evidence="2" type="ORF">KGD82_14220</name>
</gene>
<keyword evidence="3" id="KW-1185">Reference proteome</keyword>
<dbReference type="AlphaFoldDB" id="A0A975L557"/>
<organism evidence="2 3">
    <name type="scientific">Nocardiopsis eucommiae</name>
    <dbReference type="NCBI Taxonomy" id="2831970"/>
    <lineage>
        <taxon>Bacteria</taxon>
        <taxon>Bacillati</taxon>
        <taxon>Actinomycetota</taxon>
        <taxon>Actinomycetes</taxon>
        <taxon>Streptosporangiales</taxon>
        <taxon>Nocardiopsidaceae</taxon>
        <taxon>Nocardiopsis</taxon>
    </lineage>
</organism>
<feature type="compositionally biased region" description="Low complexity" evidence="1">
    <location>
        <begin position="30"/>
        <end position="63"/>
    </location>
</feature>
<evidence type="ECO:0000313" key="2">
    <source>
        <dbReference type="EMBL" id="QVJ00084.1"/>
    </source>
</evidence>